<dbReference type="Proteomes" id="UP000321721">
    <property type="component" value="Unassembled WGS sequence"/>
</dbReference>
<comment type="caution">
    <text evidence="4">The sequence shown here is derived from an EMBL/GenBank/DDBJ whole genome shotgun (WGS) entry which is preliminary data.</text>
</comment>
<feature type="chain" id="PRO_5022678271" evidence="1">
    <location>
        <begin position="24"/>
        <end position="1749"/>
    </location>
</feature>
<name>A0A5C6RQZ6_9FLAO</name>
<accession>A0A5C6RQZ6</accession>
<dbReference type="RefSeq" id="WP_147101693.1">
    <property type="nucleotide sequence ID" value="NZ_VOOS01000005.1"/>
</dbReference>
<protein>
    <submittedName>
        <fullName evidence="4">Uncharacterized protein</fullName>
    </submittedName>
</protein>
<keyword evidence="1" id="KW-0732">Signal</keyword>
<feature type="domain" description="DUF7151" evidence="3">
    <location>
        <begin position="143"/>
        <end position="188"/>
    </location>
</feature>
<dbReference type="InterPro" id="IPR008983">
    <property type="entry name" value="Tumour_necrosis_fac-like_dom"/>
</dbReference>
<dbReference type="Gene3D" id="2.60.120.40">
    <property type="match status" value="1"/>
</dbReference>
<proteinExistence type="predicted"/>
<organism evidence="4 5">
    <name type="scientific">Vicingus serpentipes</name>
    <dbReference type="NCBI Taxonomy" id="1926625"/>
    <lineage>
        <taxon>Bacteria</taxon>
        <taxon>Pseudomonadati</taxon>
        <taxon>Bacteroidota</taxon>
        <taxon>Flavobacteriia</taxon>
        <taxon>Flavobacteriales</taxon>
        <taxon>Vicingaceae</taxon>
        <taxon>Vicingus</taxon>
    </lineage>
</organism>
<evidence type="ECO:0000256" key="1">
    <source>
        <dbReference type="SAM" id="SignalP"/>
    </source>
</evidence>
<evidence type="ECO:0000313" key="4">
    <source>
        <dbReference type="EMBL" id="TXB64374.1"/>
    </source>
</evidence>
<dbReference type="EMBL" id="VOOS01000005">
    <property type="protein sequence ID" value="TXB64374.1"/>
    <property type="molecule type" value="Genomic_DNA"/>
</dbReference>
<dbReference type="InterPro" id="IPR055575">
    <property type="entry name" value="DUF7151"/>
</dbReference>
<evidence type="ECO:0000259" key="2">
    <source>
        <dbReference type="Pfam" id="PF00386"/>
    </source>
</evidence>
<dbReference type="Pfam" id="PF00386">
    <property type="entry name" value="C1q"/>
    <property type="match status" value="1"/>
</dbReference>
<evidence type="ECO:0000313" key="5">
    <source>
        <dbReference type="Proteomes" id="UP000321721"/>
    </source>
</evidence>
<evidence type="ECO:0000259" key="3">
    <source>
        <dbReference type="Pfam" id="PF23657"/>
    </source>
</evidence>
<dbReference type="OrthoDB" id="1272218at2"/>
<feature type="signal peptide" evidence="1">
    <location>
        <begin position="1"/>
        <end position="23"/>
    </location>
</feature>
<gene>
    <name evidence="4" type="ORF">FRY74_11320</name>
</gene>
<dbReference type="SUPFAM" id="SSF49842">
    <property type="entry name" value="TNF-like"/>
    <property type="match status" value="1"/>
</dbReference>
<dbReference type="Pfam" id="PF23657">
    <property type="entry name" value="DUF7151"/>
    <property type="match status" value="1"/>
</dbReference>
<sequence>MQKIVSILVLILFVQLFSLSIFAQSPPEAINYQAVARNVAGVPMVNQSISVQYAVLQGSSSGTVVYSETHAETTNQFGLFTSEIGLGSVNSGNFSTINWGSSIFYLQVTVDGDVMPATQLLSVPYALHAKTATSGVPGVDGHNSLISSVAEPAGVNCTNGGYFIQSWLDLNDDGLLSSGETPISYYICNGADGANGLNGNDGVGIDSTIHNADGTLTIYYSNSTTYTTNDLTGPAGSGGTTYFAGNGVSLSNDTIINIGDADADPTNEIQLLSLNATSDTIFLTNGGFVALPSATGDTDWTQGSGVVYNTTDMVGIGTSTPTSPLTIDNANTSDIEFVGTGNSDIVAPGQLNIEASGATLIDASDIYLRTNLTDRLTILNNGNIGVGTTIPTTSLDIIGRTQTDSITISDGAVAGAVLTAMDAFGNAEWQLPNSSDNWGNDTVNVTGANITGSGTVLNPLMVIDNDTSAINELQVLSISNDTLFLSNGGFVQLPSSSDGNGIYSGSDTLSGPTTVYQNANTLTFSGGAMNSTAVFSNGGFLGTNINIEHTGTNGTGIKFLGSTATTPVNYGYVGAGSTGLNLGGGTNSNNLTISTTGNVGINGLPAGGGKFVVNHSASTAEPTMHLRETTGNLNRVKMSNNSIANKYWEIGAQTNSSDAFAGWSVNYFDGTTYRSHIISYGNGNLAIGKGILAANSSLMDVFGTTTLHDTLTIDNGSGSPYSFPVTDGVNPGEVLTTDAAGNTYWGSAASASPWTQVGDTLHPTSINSKVGIGTINPISKIQIGPQLHLDSITGPGGFNYNLYTNNLLFNGSDWIRTTNGTGVASYMGGYEYGIEIYGNGAAGSSASSPLASFSIDTSRARITTNKDGLTISSSSDTSIYLQNNSGFGNPAIIFNGGGQSTGLRASTSPSSNLMFTLPVDHGNPGEIMSTDGTGNMSWIAPSGSSLWIDASPNIHYSTGNVGIGTATPSQLLTLSTASSTTLRMEKTNTSAYDWELNVDNTGFHIKGGADGPTASLFDFVNINELGNMGIGTTSPSARLDVDNTVEDISVEISNTNNSSNFTYAIKAENAGTGTGDKYGAYLEAIGGNTTGNNTGIYAGASNAGVANTAISTNATASGTSNGTGIFSSVGGAGSGVTYGVYGQNSSSATGVSYGGYFRNVNTQGALIYGVRSEVNGTSTSDQFGFRADVNGTSSGAKYGLYSVVLNGTGTQYGVYSNVSGGATNWAGFFAAGDVFVNENVGIGTSTPHAPLQFGTALTNRKIVLFEAANNDHEFFGFGINGGLLRYQANGHHAFYTATSSTASAELMRITSTGNVGIGITNPTQKLHVLNGTIRIDDGVKPYNLPSADGTASGQVMTTDAAGNTSWQTPASVTSLYTGSGNLSGATTVSQAANTLTFNSTSTFGFNIDNNVANNTAFTVENLTDGTPSTPGGSVGSQVLVSATNTSKTAIYGAVTGTGTGNQIGVWAAAEGAGSGFNRGVNANARNSTSSNIAGDFTATGNSGDNYGLKVNTGGTGTGNKYGLHVSSAGTSAGTVYGLYLQNNGTGTKYGVYSFGEDRNYFNGDIGVGVVIPTAKLDVNGTFKLTDGTEGAGKVLTSDAAGNATWKPNAVAFEARGASISVDTNPILCQFDAVNFDEGGNFNASAGQYSFTAPVNGVYTFNASVLFSDTGGGPDEITVVDLLVNGVTLYSSKQPIKNSEKVTNTVSSTIRLSANDKIQVNVYVLNGGGPLLMTGAGDESWFSGHLVYAD</sequence>
<reference evidence="4 5" key="1">
    <citation type="submission" date="2019-08" db="EMBL/GenBank/DDBJ databases">
        <title>Genome of Vicingus serpentipes NCIMB 15042.</title>
        <authorList>
            <person name="Bowman J.P."/>
        </authorList>
    </citation>
    <scope>NUCLEOTIDE SEQUENCE [LARGE SCALE GENOMIC DNA]</scope>
    <source>
        <strain evidence="4 5">NCIMB 15042</strain>
    </source>
</reference>
<dbReference type="InterPro" id="IPR001073">
    <property type="entry name" value="C1q_dom"/>
</dbReference>
<feature type="domain" description="C1q" evidence="2">
    <location>
        <begin position="1625"/>
        <end position="1746"/>
    </location>
</feature>
<keyword evidence="5" id="KW-1185">Reference proteome</keyword>